<dbReference type="InterPro" id="IPR050490">
    <property type="entry name" value="Bact_solute-bd_prot1"/>
</dbReference>
<dbReference type="InterPro" id="IPR006061">
    <property type="entry name" value="SBP_1_CS"/>
</dbReference>
<comment type="caution">
    <text evidence="5">The sequence shown here is derived from an EMBL/GenBank/DDBJ whole genome shotgun (WGS) entry which is preliminary data.</text>
</comment>
<accession>A0ABW0I141</accession>
<keyword evidence="3 4" id="KW-0732">Signal</keyword>
<keyword evidence="2" id="KW-0813">Transport</keyword>
<organism evidence="5 6">
    <name type="scientific">Cohnella soli</name>
    <dbReference type="NCBI Taxonomy" id="425005"/>
    <lineage>
        <taxon>Bacteria</taxon>
        <taxon>Bacillati</taxon>
        <taxon>Bacillota</taxon>
        <taxon>Bacilli</taxon>
        <taxon>Bacillales</taxon>
        <taxon>Paenibacillaceae</taxon>
        <taxon>Cohnella</taxon>
    </lineage>
</organism>
<evidence type="ECO:0000313" key="6">
    <source>
        <dbReference type="Proteomes" id="UP001596113"/>
    </source>
</evidence>
<reference evidence="6" key="1">
    <citation type="journal article" date="2019" name="Int. J. Syst. Evol. Microbiol.">
        <title>The Global Catalogue of Microorganisms (GCM) 10K type strain sequencing project: providing services to taxonomists for standard genome sequencing and annotation.</title>
        <authorList>
            <consortium name="The Broad Institute Genomics Platform"/>
            <consortium name="The Broad Institute Genome Sequencing Center for Infectious Disease"/>
            <person name="Wu L."/>
            <person name="Ma J."/>
        </authorList>
    </citation>
    <scope>NUCLEOTIDE SEQUENCE [LARGE SCALE GENOMIC DNA]</scope>
    <source>
        <strain evidence="6">CGMCC 1.18575</strain>
    </source>
</reference>
<dbReference type="PANTHER" id="PTHR43649:SF12">
    <property type="entry name" value="DIACETYLCHITOBIOSE BINDING PROTEIN DASA"/>
    <property type="match status" value="1"/>
</dbReference>
<dbReference type="Gene3D" id="3.40.190.10">
    <property type="entry name" value="Periplasmic binding protein-like II"/>
    <property type="match status" value="2"/>
</dbReference>
<evidence type="ECO:0000256" key="3">
    <source>
        <dbReference type="ARBA" id="ARBA00022729"/>
    </source>
</evidence>
<evidence type="ECO:0000256" key="2">
    <source>
        <dbReference type="ARBA" id="ARBA00022448"/>
    </source>
</evidence>
<comment type="similarity">
    <text evidence="1">Belongs to the bacterial solute-binding protein 1 family.</text>
</comment>
<dbReference type="Pfam" id="PF01547">
    <property type="entry name" value="SBP_bac_1"/>
    <property type="match status" value="1"/>
</dbReference>
<feature type="chain" id="PRO_5045653321" evidence="4">
    <location>
        <begin position="21"/>
        <end position="441"/>
    </location>
</feature>
<dbReference type="PANTHER" id="PTHR43649">
    <property type="entry name" value="ARABINOSE-BINDING PROTEIN-RELATED"/>
    <property type="match status" value="1"/>
</dbReference>
<dbReference type="SUPFAM" id="SSF53850">
    <property type="entry name" value="Periplasmic binding protein-like II"/>
    <property type="match status" value="1"/>
</dbReference>
<evidence type="ECO:0000256" key="4">
    <source>
        <dbReference type="SAM" id="SignalP"/>
    </source>
</evidence>
<dbReference type="RefSeq" id="WP_378139310.1">
    <property type="nucleotide sequence ID" value="NZ_JBHSMI010000067.1"/>
</dbReference>
<sequence length="441" mass="47714">MKKIGLLALTATMLVLPLAACGKSNNNNGQAASPSASASASETKASEAPKKNVSIKIFQFKVEIDEQLKALAKEYEKETGVKVEVETHGGGEDYGALLRAALAAGEEPEIFNNGGFASLVPYMDRATDLSGESWAKDVLEVAKAPTTVDGKLYGMPMNVEGYGLIYNKDLFAKAGIDKLPTNLTELEATAKKLKDAGITPFMLTNEWWSLGIHLVNVGIANQADPAQFAADLKAGKAKFKGNAVMEDWVKLVELMFKYGQKNAMTTDYNSQVTGFASGQAAMMQQGNWVQGMIDGITPNMNIGTIPLPINDGSTGYVYTGVPNNWIVNSKSAHPDEAKKFLEWLVTSETGKRYIATEFKFIPAFTSIPADAKAIGPIATELNKLQADNPDRVKGWHWDRFPDGTTQAFGAAMQEFQGGRINKDQLLEKLDKGVADIMAKQK</sequence>
<dbReference type="PROSITE" id="PS01037">
    <property type="entry name" value="SBP_BACTERIAL_1"/>
    <property type="match status" value="1"/>
</dbReference>
<name>A0ABW0I141_9BACL</name>
<evidence type="ECO:0000313" key="5">
    <source>
        <dbReference type="EMBL" id="MFC5407019.1"/>
    </source>
</evidence>
<gene>
    <name evidence="5" type="ORF">ACFPOF_30195</name>
</gene>
<dbReference type="EMBL" id="JBHSMI010000067">
    <property type="protein sequence ID" value="MFC5407019.1"/>
    <property type="molecule type" value="Genomic_DNA"/>
</dbReference>
<dbReference type="InterPro" id="IPR006059">
    <property type="entry name" value="SBP"/>
</dbReference>
<protein>
    <submittedName>
        <fullName evidence="5">ABC transporter substrate-binding protein</fullName>
    </submittedName>
</protein>
<keyword evidence="6" id="KW-1185">Reference proteome</keyword>
<feature type="signal peptide" evidence="4">
    <location>
        <begin position="1"/>
        <end position="20"/>
    </location>
</feature>
<dbReference type="Proteomes" id="UP001596113">
    <property type="component" value="Unassembled WGS sequence"/>
</dbReference>
<proteinExistence type="inferred from homology"/>
<evidence type="ECO:0000256" key="1">
    <source>
        <dbReference type="ARBA" id="ARBA00008520"/>
    </source>
</evidence>